<accession>A0A5D3CUM0</accession>
<organism evidence="3 4">
    <name type="scientific">Cucumis melo var. makuwa</name>
    <name type="common">Oriental melon</name>
    <dbReference type="NCBI Taxonomy" id="1194695"/>
    <lineage>
        <taxon>Eukaryota</taxon>
        <taxon>Viridiplantae</taxon>
        <taxon>Streptophyta</taxon>
        <taxon>Embryophyta</taxon>
        <taxon>Tracheophyta</taxon>
        <taxon>Spermatophyta</taxon>
        <taxon>Magnoliopsida</taxon>
        <taxon>eudicotyledons</taxon>
        <taxon>Gunneridae</taxon>
        <taxon>Pentapetalae</taxon>
        <taxon>rosids</taxon>
        <taxon>fabids</taxon>
        <taxon>Cucurbitales</taxon>
        <taxon>Cucurbitaceae</taxon>
        <taxon>Benincaseae</taxon>
        <taxon>Cucumis</taxon>
    </lineage>
</organism>
<evidence type="ECO:0000256" key="1">
    <source>
        <dbReference type="SAM" id="MobiDB-lite"/>
    </source>
</evidence>
<feature type="compositionally biased region" description="Basic residues" evidence="1">
    <location>
        <begin position="40"/>
        <end position="49"/>
    </location>
</feature>
<reference evidence="3 4" key="1">
    <citation type="submission" date="2019-08" db="EMBL/GenBank/DDBJ databases">
        <title>Draft genome sequences of two oriental melons (Cucumis melo L. var makuwa).</title>
        <authorList>
            <person name="Kwon S.-Y."/>
        </authorList>
    </citation>
    <scope>NUCLEOTIDE SEQUENCE [LARGE SCALE GENOMIC DNA]</scope>
    <source>
        <strain evidence="4">cv. Chang Bougi</strain>
        <tissue evidence="3">Leaf</tissue>
    </source>
</reference>
<dbReference type="Proteomes" id="UP000321947">
    <property type="component" value="Unassembled WGS sequence"/>
</dbReference>
<protein>
    <submittedName>
        <fullName evidence="3">Gag-protease polyprotein</fullName>
    </submittedName>
</protein>
<keyword evidence="3" id="KW-0645">Protease</keyword>
<dbReference type="GO" id="GO:0006508">
    <property type="term" value="P:proteolysis"/>
    <property type="evidence" value="ECO:0007669"/>
    <property type="project" value="UniProtKB-KW"/>
</dbReference>
<dbReference type="PANTHER" id="PTHR34482:SF49">
    <property type="entry name" value="RETROTRANSPOSON GAG DOMAIN-CONTAINING PROTEIN"/>
    <property type="match status" value="1"/>
</dbReference>
<evidence type="ECO:0000313" key="4">
    <source>
        <dbReference type="Proteomes" id="UP000321947"/>
    </source>
</evidence>
<keyword evidence="3" id="KW-0378">Hydrolase</keyword>
<sequence>MFLQDHRLHVFGNVPVRGKGRGKSRGKLVNDKKWNLGKMPPRRGARRRASPCLDSSGTPAVSDRLSAEAKHLRDFRKYNPMTFDRSIDDPTKAQMWLTSIETIFRYMKCLNGQKFQCVFFFLEDRGTAWWETAERMLGGDQEFLNLEQGNMTVEQYDAEFDMLSRFAPDVVKDEAARIEKFVRGLRLDLLGFVRAFRPTTHADALRLAVDMSWHERANSSKAVGRGSTPGKTLTELPVCRSCGRSHRGRCLAGSGVCYKCKQPRNIVNFCPQKLLETTSNQTPTP</sequence>
<proteinExistence type="predicted"/>
<gene>
    <name evidence="3" type="ORF">E5676_scaffold832G001280</name>
</gene>
<name>A0A5D3CUM0_CUCMM</name>
<feature type="region of interest" description="Disordered" evidence="1">
    <location>
        <begin position="37"/>
        <end position="60"/>
    </location>
</feature>
<evidence type="ECO:0000313" key="3">
    <source>
        <dbReference type="EMBL" id="TYK13929.1"/>
    </source>
</evidence>
<dbReference type="EMBL" id="SSTD01009720">
    <property type="protein sequence ID" value="TYK13929.1"/>
    <property type="molecule type" value="Genomic_DNA"/>
</dbReference>
<dbReference type="GO" id="GO:0008233">
    <property type="term" value="F:peptidase activity"/>
    <property type="evidence" value="ECO:0007669"/>
    <property type="project" value="UniProtKB-KW"/>
</dbReference>
<dbReference type="PANTHER" id="PTHR34482">
    <property type="entry name" value="DNA DAMAGE-INDUCIBLE PROTEIN 1-LIKE"/>
    <property type="match status" value="1"/>
</dbReference>
<comment type="caution">
    <text evidence="3">The sequence shown here is derived from an EMBL/GenBank/DDBJ whole genome shotgun (WGS) entry which is preliminary data.</text>
</comment>
<dbReference type="InterPro" id="IPR005162">
    <property type="entry name" value="Retrotrans_gag_dom"/>
</dbReference>
<evidence type="ECO:0000259" key="2">
    <source>
        <dbReference type="Pfam" id="PF03732"/>
    </source>
</evidence>
<feature type="domain" description="Retrotransposon gag" evidence="2">
    <location>
        <begin position="140"/>
        <end position="186"/>
    </location>
</feature>
<dbReference type="AlphaFoldDB" id="A0A5D3CUM0"/>
<dbReference type="Pfam" id="PF03732">
    <property type="entry name" value="Retrotrans_gag"/>
    <property type="match status" value="1"/>
</dbReference>